<dbReference type="RefSeq" id="XP_018137938.1">
    <property type="nucleotide sequence ID" value="XM_018288507.1"/>
</dbReference>
<proteinExistence type="inferred from homology"/>
<feature type="transmembrane region" description="Helical" evidence="7">
    <location>
        <begin position="120"/>
        <end position="139"/>
    </location>
</feature>
<evidence type="ECO:0000259" key="8">
    <source>
        <dbReference type="Pfam" id="PF20684"/>
    </source>
</evidence>
<evidence type="ECO:0000313" key="10">
    <source>
        <dbReference type="Proteomes" id="UP000078397"/>
    </source>
</evidence>
<protein>
    <submittedName>
        <fullName evidence="9">Cation-transporting ATPase 4</fullName>
    </submittedName>
</protein>
<evidence type="ECO:0000256" key="2">
    <source>
        <dbReference type="ARBA" id="ARBA00022692"/>
    </source>
</evidence>
<dbReference type="EMBL" id="LSBJ02000004">
    <property type="protein sequence ID" value="OAQ59977.1"/>
    <property type="molecule type" value="Genomic_DNA"/>
</dbReference>
<dbReference type="PANTHER" id="PTHR33048:SF96">
    <property type="entry name" value="INTEGRAL MEMBRANE PROTEIN"/>
    <property type="match status" value="1"/>
</dbReference>
<dbReference type="KEGG" id="pchm:VFPPC_10073"/>
<comment type="subcellular location">
    <subcellularLocation>
        <location evidence="1">Membrane</location>
        <topology evidence="1">Multi-pass membrane protein</topology>
    </subcellularLocation>
</comment>
<evidence type="ECO:0000256" key="4">
    <source>
        <dbReference type="ARBA" id="ARBA00023136"/>
    </source>
</evidence>
<evidence type="ECO:0000256" key="1">
    <source>
        <dbReference type="ARBA" id="ARBA00004141"/>
    </source>
</evidence>
<feature type="transmembrane region" description="Helical" evidence="7">
    <location>
        <begin position="6"/>
        <end position="30"/>
    </location>
</feature>
<feature type="transmembrane region" description="Helical" evidence="7">
    <location>
        <begin position="42"/>
        <end position="63"/>
    </location>
</feature>
<feature type="region of interest" description="Disordered" evidence="6">
    <location>
        <begin position="348"/>
        <end position="378"/>
    </location>
</feature>
<dbReference type="OrthoDB" id="3936451at2759"/>
<dbReference type="PANTHER" id="PTHR33048">
    <property type="entry name" value="PTH11-LIKE INTEGRAL MEMBRANE PROTEIN (AFU_ORTHOLOGUE AFUA_5G11245)"/>
    <property type="match status" value="1"/>
</dbReference>
<dbReference type="InterPro" id="IPR052337">
    <property type="entry name" value="SAT4-like"/>
</dbReference>
<evidence type="ECO:0000256" key="3">
    <source>
        <dbReference type="ARBA" id="ARBA00022989"/>
    </source>
</evidence>
<feature type="compositionally biased region" description="Polar residues" evidence="6">
    <location>
        <begin position="369"/>
        <end position="378"/>
    </location>
</feature>
<organism evidence="9 10">
    <name type="scientific">Pochonia chlamydosporia 170</name>
    <dbReference type="NCBI Taxonomy" id="1380566"/>
    <lineage>
        <taxon>Eukaryota</taxon>
        <taxon>Fungi</taxon>
        <taxon>Dikarya</taxon>
        <taxon>Ascomycota</taxon>
        <taxon>Pezizomycotina</taxon>
        <taxon>Sordariomycetes</taxon>
        <taxon>Hypocreomycetidae</taxon>
        <taxon>Hypocreales</taxon>
        <taxon>Clavicipitaceae</taxon>
        <taxon>Pochonia</taxon>
    </lineage>
</organism>
<comment type="caution">
    <text evidence="9">The sequence shown here is derived from an EMBL/GenBank/DDBJ whole genome shotgun (WGS) entry which is preliminary data.</text>
</comment>
<dbReference type="GO" id="GO:0016020">
    <property type="term" value="C:membrane"/>
    <property type="evidence" value="ECO:0007669"/>
    <property type="project" value="UniProtKB-SubCell"/>
</dbReference>
<gene>
    <name evidence="9" type="ORF">VFPPC_10073</name>
</gene>
<feature type="compositionally biased region" description="Low complexity" evidence="6">
    <location>
        <begin position="293"/>
        <end position="303"/>
    </location>
</feature>
<keyword evidence="2 7" id="KW-0812">Transmembrane</keyword>
<name>A0A179F3J0_METCM</name>
<keyword evidence="10" id="KW-1185">Reference proteome</keyword>
<feature type="transmembrane region" description="Helical" evidence="7">
    <location>
        <begin position="83"/>
        <end position="108"/>
    </location>
</feature>
<evidence type="ECO:0000256" key="5">
    <source>
        <dbReference type="ARBA" id="ARBA00038359"/>
    </source>
</evidence>
<evidence type="ECO:0000313" key="9">
    <source>
        <dbReference type="EMBL" id="OAQ59977.1"/>
    </source>
</evidence>
<dbReference type="InterPro" id="IPR049326">
    <property type="entry name" value="Rhodopsin_dom_fungi"/>
</dbReference>
<feature type="domain" description="Rhodopsin" evidence="8">
    <location>
        <begin position="26"/>
        <end position="272"/>
    </location>
</feature>
<sequence>MTGNRGPQIIAVVVTFYITSLITIGLRFYTHGFILKRFFAEDYISLVALVLYTGYSACGLLSVKYGLGQHVVDVPPEDRPNAIMYRWIVSVLYIVLSLLTKWIVGLFLLRICPARRWRQITIRTLLGVVTIFSIIYFFIDIWSCQPVEYMWTRYNPIPPAEGTCNAANYVIILTLASALLNVIADVVLPLLPATLIWKAQLPRREKISVICLLLLGSIASVATIVRIPYANGMLDNPDYLYTSTDLGIWSTLEIGIALTASSLATLKPLMKRIRVFSSFSDLNYLTAGSRGRANNTASSTNAAGGQSNTLAGDNLETVLSANGERQEQWPNRRDNKGSMDVELVANYRGTNSPSRSHDTDVESGYDVKGTQSRSWLRD</sequence>
<evidence type="ECO:0000256" key="7">
    <source>
        <dbReference type="SAM" id="Phobius"/>
    </source>
</evidence>
<dbReference type="STRING" id="1380566.A0A179F3J0"/>
<reference evidence="9 10" key="1">
    <citation type="journal article" date="2016" name="PLoS Pathog.">
        <title>Biosynthesis of antibiotic leucinostatins in bio-control fungus Purpureocillium lilacinum and their inhibition on phytophthora revealed by genome mining.</title>
        <authorList>
            <person name="Wang G."/>
            <person name="Liu Z."/>
            <person name="Lin R."/>
            <person name="Li E."/>
            <person name="Mao Z."/>
            <person name="Ling J."/>
            <person name="Yang Y."/>
            <person name="Yin W.B."/>
            <person name="Xie B."/>
        </authorList>
    </citation>
    <scope>NUCLEOTIDE SEQUENCE [LARGE SCALE GENOMIC DNA]</scope>
    <source>
        <strain evidence="9">170</strain>
    </source>
</reference>
<dbReference type="GeneID" id="28852501"/>
<dbReference type="AlphaFoldDB" id="A0A179F3J0"/>
<feature type="transmembrane region" description="Helical" evidence="7">
    <location>
        <begin position="207"/>
        <end position="227"/>
    </location>
</feature>
<keyword evidence="3 7" id="KW-1133">Transmembrane helix</keyword>
<evidence type="ECO:0000256" key="6">
    <source>
        <dbReference type="SAM" id="MobiDB-lite"/>
    </source>
</evidence>
<dbReference type="Proteomes" id="UP000078397">
    <property type="component" value="Unassembled WGS sequence"/>
</dbReference>
<feature type="region of interest" description="Disordered" evidence="6">
    <location>
        <begin position="290"/>
        <end position="311"/>
    </location>
</feature>
<accession>A0A179F3J0</accession>
<comment type="similarity">
    <text evidence="5">Belongs to the SAT4 family.</text>
</comment>
<dbReference type="Pfam" id="PF20684">
    <property type="entry name" value="Fung_rhodopsin"/>
    <property type="match status" value="1"/>
</dbReference>
<feature type="transmembrane region" description="Helical" evidence="7">
    <location>
        <begin position="169"/>
        <end position="195"/>
    </location>
</feature>
<keyword evidence="4 7" id="KW-0472">Membrane</keyword>
<feature type="transmembrane region" description="Helical" evidence="7">
    <location>
        <begin position="247"/>
        <end position="266"/>
    </location>
</feature>